<sequence>MTEKEQELHNRAYAEVKRHQQQVMADPYRQSFHLMPPVGLLNDPNGWIQWNGTYHMFYQWNPFAASHGAKFWGHYSSTDMVNWTEEPIALAPSEWFEKNGCYSGSAVDVNGQLTLMYTGNVKDEKGNRQSYQCVATSDDGVHFDKKGPVVDELPEGYTAHFRDPKVWQENGRWYMIIGAQTEDEQGRALLYQSEDFQTWTFTGPLAGAGIGQVDSFGYMWECPDMFSLEGKDILIVSPQGLEPEGMVYHNKYQAGYFIGEANLNDPVFHHGEFTELDRGFEFYAPQTTVDDRGRRIIVGWMGVPEQDEEDHPTIENQWVHCLTIPRELHLSNGRLLQKPVEELKQLRHTPVRFEQKEIHARTTQLDGIAGTTVELLFENLSTVGELFEWTFRGDARLIYNKQERIMTLERKHIKTRLMERRQCYVEQLHDVQIFMDSSSLEIFINGGEEVFTSRYFPDPSDQSITIRSSQPAAITVQKWDLDV</sequence>
<dbReference type="EMBL" id="PDOD01000006">
    <property type="protein sequence ID" value="PYZ91619.1"/>
    <property type="molecule type" value="Genomic_DNA"/>
</dbReference>
<dbReference type="SUPFAM" id="SSF75005">
    <property type="entry name" value="Arabinanase/levansucrase/invertase"/>
    <property type="match status" value="1"/>
</dbReference>
<dbReference type="InterPro" id="IPR001362">
    <property type="entry name" value="Glyco_hydro_32"/>
</dbReference>
<evidence type="ECO:0000259" key="10">
    <source>
        <dbReference type="Pfam" id="PF00251"/>
    </source>
</evidence>
<dbReference type="Gene3D" id="2.115.10.20">
    <property type="entry name" value="Glycosyl hydrolase domain, family 43"/>
    <property type="match status" value="1"/>
</dbReference>
<protein>
    <recommendedName>
        <fullName evidence="4 8">Sucrose-6-phosphate hydrolase</fullName>
        <ecNumber evidence="3 8">3.2.1.26</ecNumber>
    </recommendedName>
    <alternativeName>
        <fullName evidence="7 9">Invertase</fullName>
    </alternativeName>
</protein>
<dbReference type="InterPro" id="IPR051214">
    <property type="entry name" value="GH32_Enzymes"/>
</dbReference>
<dbReference type="Pfam" id="PF08244">
    <property type="entry name" value="Glyco_hydro_32C"/>
    <property type="match status" value="1"/>
</dbReference>
<keyword evidence="5 8" id="KW-0378">Hydrolase</keyword>
<dbReference type="Pfam" id="PF00251">
    <property type="entry name" value="Glyco_hydro_32N"/>
    <property type="match status" value="1"/>
</dbReference>
<evidence type="ECO:0000256" key="8">
    <source>
        <dbReference type="RuleBase" id="RU362110"/>
    </source>
</evidence>
<dbReference type="InterPro" id="IPR013320">
    <property type="entry name" value="ConA-like_dom_sf"/>
</dbReference>
<evidence type="ECO:0000256" key="7">
    <source>
        <dbReference type="ARBA" id="ARBA00033367"/>
    </source>
</evidence>
<feature type="domain" description="Glycosyl hydrolase family 32 C-terminal" evidence="11">
    <location>
        <begin position="342"/>
        <end position="469"/>
    </location>
</feature>
<dbReference type="OrthoDB" id="9759709at2"/>
<organism evidence="12 13">
    <name type="scientific">Salipaludibacillus keqinensis</name>
    <dbReference type="NCBI Taxonomy" id="2045207"/>
    <lineage>
        <taxon>Bacteria</taxon>
        <taxon>Bacillati</taxon>
        <taxon>Bacillota</taxon>
        <taxon>Bacilli</taxon>
        <taxon>Bacillales</taxon>
        <taxon>Bacillaceae</taxon>
    </lineage>
</organism>
<keyword evidence="9" id="KW-0963">Cytoplasm</keyword>
<dbReference type="PROSITE" id="PS00609">
    <property type="entry name" value="GLYCOSYL_HYDROL_F32"/>
    <property type="match status" value="1"/>
</dbReference>
<evidence type="ECO:0000256" key="4">
    <source>
        <dbReference type="ARBA" id="ARBA00019623"/>
    </source>
</evidence>
<dbReference type="InterPro" id="IPR006232">
    <property type="entry name" value="Suc6P_hydrolase"/>
</dbReference>
<evidence type="ECO:0000256" key="3">
    <source>
        <dbReference type="ARBA" id="ARBA00012758"/>
    </source>
</evidence>
<comment type="similarity">
    <text evidence="2 8">Belongs to the glycosyl hydrolase 32 family.</text>
</comment>
<dbReference type="CDD" id="cd18623">
    <property type="entry name" value="GH32_ScrB-like"/>
    <property type="match status" value="1"/>
</dbReference>
<dbReference type="GO" id="GO:0005737">
    <property type="term" value="C:cytoplasm"/>
    <property type="evidence" value="ECO:0007669"/>
    <property type="project" value="UniProtKB-SubCell"/>
</dbReference>
<comment type="catalytic activity">
    <reaction evidence="8">
        <text>Hydrolysis of terminal non-reducing beta-D-fructofuranoside residues in beta-D-fructofuranosides.</text>
        <dbReference type="EC" id="3.2.1.26"/>
    </reaction>
</comment>
<dbReference type="InterPro" id="IPR013189">
    <property type="entry name" value="Glyco_hydro_32_C"/>
</dbReference>
<feature type="domain" description="Glycosyl hydrolase family 32 N-terminal" evidence="10">
    <location>
        <begin position="33"/>
        <end position="339"/>
    </location>
</feature>
<reference evidence="12 13" key="1">
    <citation type="submission" date="2017-10" db="EMBL/GenBank/DDBJ databases">
        <title>Bacillus sp. nov., a halophilic bacterium isolated from a Keqin Lake.</title>
        <authorList>
            <person name="Wang H."/>
        </authorList>
    </citation>
    <scope>NUCLEOTIDE SEQUENCE [LARGE SCALE GENOMIC DNA]</scope>
    <source>
        <strain evidence="12 13">KQ-12</strain>
    </source>
</reference>
<comment type="subcellular location">
    <subcellularLocation>
        <location evidence="9">Cytoplasm</location>
    </subcellularLocation>
</comment>
<dbReference type="PANTHER" id="PTHR43101:SF1">
    <property type="entry name" value="BETA-FRUCTOSIDASE"/>
    <property type="match status" value="1"/>
</dbReference>
<name>A0A323T743_9BACI</name>
<evidence type="ECO:0000256" key="2">
    <source>
        <dbReference type="ARBA" id="ARBA00009902"/>
    </source>
</evidence>
<evidence type="ECO:0000313" key="13">
    <source>
        <dbReference type="Proteomes" id="UP000248214"/>
    </source>
</evidence>
<dbReference type="SUPFAM" id="SSF49899">
    <property type="entry name" value="Concanavalin A-like lectins/glucanases"/>
    <property type="match status" value="1"/>
</dbReference>
<keyword evidence="13" id="KW-1185">Reference proteome</keyword>
<gene>
    <name evidence="12" type="ORF">CR194_18475</name>
</gene>
<dbReference type="InterPro" id="IPR018053">
    <property type="entry name" value="Glyco_hydro_32_AS"/>
</dbReference>
<keyword evidence="6 8" id="KW-0326">Glycosidase</keyword>
<dbReference type="SMART" id="SM00640">
    <property type="entry name" value="Glyco_32"/>
    <property type="match status" value="1"/>
</dbReference>
<dbReference type="EC" id="3.2.1.26" evidence="3 8"/>
<evidence type="ECO:0000259" key="11">
    <source>
        <dbReference type="Pfam" id="PF08244"/>
    </source>
</evidence>
<evidence type="ECO:0000256" key="9">
    <source>
        <dbReference type="RuleBase" id="RU365015"/>
    </source>
</evidence>
<evidence type="ECO:0000256" key="6">
    <source>
        <dbReference type="ARBA" id="ARBA00023295"/>
    </source>
</evidence>
<evidence type="ECO:0000313" key="12">
    <source>
        <dbReference type="EMBL" id="PYZ91619.1"/>
    </source>
</evidence>
<dbReference type="UniPathway" id="UPA00238"/>
<comment type="caution">
    <text evidence="12">The sequence shown here is derived from an EMBL/GenBank/DDBJ whole genome shotgun (WGS) entry which is preliminary data.</text>
</comment>
<dbReference type="PANTHER" id="PTHR43101">
    <property type="entry name" value="BETA-FRUCTOSIDASE"/>
    <property type="match status" value="1"/>
</dbReference>
<comment type="function">
    <text evidence="9">Enables the bacterium to metabolize sucrose as a sole carbon source.</text>
</comment>
<dbReference type="AlphaFoldDB" id="A0A323T743"/>
<dbReference type="InterPro" id="IPR013148">
    <property type="entry name" value="Glyco_hydro_32_N"/>
</dbReference>
<accession>A0A323T743</accession>
<dbReference type="NCBIfam" id="TIGR01322">
    <property type="entry name" value="scrB_fam"/>
    <property type="match status" value="1"/>
</dbReference>
<dbReference type="InterPro" id="IPR023296">
    <property type="entry name" value="Glyco_hydro_beta-prop_sf"/>
</dbReference>
<dbReference type="Gene3D" id="2.60.120.560">
    <property type="entry name" value="Exo-inulinase, domain 1"/>
    <property type="match status" value="1"/>
</dbReference>
<comment type="pathway">
    <text evidence="1 9">Glycan biosynthesis; sucrose metabolism.</text>
</comment>
<dbReference type="Proteomes" id="UP000248214">
    <property type="component" value="Unassembled WGS sequence"/>
</dbReference>
<evidence type="ECO:0000256" key="1">
    <source>
        <dbReference type="ARBA" id="ARBA00004914"/>
    </source>
</evidence>
<evidence type="ECO:0000256" key="5">
    <source>
        <dbReference type="ARBA" id="ARBA00022801"/>
    </source>
</evidence>
<proteinExistence type="inferred from homology"/>
<dbReference type="GO" id="GO:0005985">
    <property type="term" value="P:sucrose metabolic process"/>
    <property type="evidence" value="ECO:0007669"/>
    <property type="project" value="UniProtKB-UniPathway"/>
</dbReference>
<keyword evidence="9" id="KW-0119">Carbohydrate metabolism</keyword>
<dbReference type="GO" id="GO:0004564">
    <property type="term" value="F:beta-fructofuranosidase activity"/>
    <property type="evidence" value="ECO:0007669"/>
    <property type="project" value="UniProtKB-EC"/>
</dbReference>
<dbReference type="RefSeq" id="WP_110611839.1">
    <property type="nucleotide sequence ID" value="NZ_PDOD01000006.1"/>
</dbReference>